<keyword evidence="1" id="KW-0812">Transmembrane</keyword>
<dbReference type="InterPro" id="IPR004014">
    <property type="entry name" value="ATPase_P-typ_cation-transptr_N"/>
</dbReference>
<dbReference type="GO" id="GO:0022857">
    <property type="term" value="F:transmembrane transporter activity"/>
    <property type="evidence" value="ECO:0007669"/>
    <property type="project" value="UniProtKB-ARBA"/>
</dbReference>
<feature type="domain" description="Cation-transporting P-type ATPase N-terminal" evidence="2">
    <location>
        <begin position="3"/>
        <end position="67"/>
    </location>
</feature>
<evidence type="ECO:0000259" key="2">
    <source>
        <dbReference type="SMART" id="SM00831"/>
    </source>
</evidence>
<evidence type="ECO:0000313" key="3">
    <source>
        <dbReference type="EMBL" id="HEB95984.1"/>
    </source>
</evidence>
<dbReference type="AlphaFoldDB" id="A0A831RN90"/>
<dbReference type="Pfam" id="PF00690">
    <property type="entry name" value="Cation_ATPase_N"/>
    <property type="match status" value="1"/>
</dbReference>
<dbReference type="Gene3D" id="2.70.150.10">
    <property type="entry name" value="Calcium-transporting ATPase, cytoplasmic transduction domain A"/>
    <property type="match status" value="1"/>
</dbReference>
<dbReference type="PANTHER" id="PTHR42861">
    <property type="entry name" value="CALCIUM-TRANSPORTING ATPASE"/>
    <property type="match status" value="1"/>
</dbReference>
<reference evidence="3" key="1">
    <citation type="journal article" date="2020" name="mSystems">
        <title>Genome- and Community-Level Interaction Insights into Carbon Utilization and Element Cycling Functions of Hydrothermarchaeota in Hydrothermal Sediment.</title>
        <authorList>
            <person name="Zhou Z."/>
            <person name="Liu Y."/>
            <person name="Xu W."/>
            <person name="Pan J."/>
            <person name="Luo Z.H."/>
            <person name="Li M."/>
        </authorList>
    </citation>
    <scope>NUCLEOTIDE SEQUENCE [LARGE SCALE GENOMIC DNA]</scope>
    <source>
        <strain evidence="3">HyVt-443</strain>
    </source>
</reference>
<dbReference type="Proteomes" id="UP000886251">
    <property type="component" value="Unassembled WGS sequence"/>
</dbReference>
<keyword evidence="1" id="KW-1133">Transmembrane helix</keyword>
<dbReference type="Gene3D" id="1.20.1110.10">
    <property type="entry name" value="Calcium-transporting ATPase, transmembrane domain"/>
    <property type="match status" value="1"/>
</dbReference>
<dbReference type="EMBL" id="DRKP01000067">
    <property type="protein sequence ID" value="HEB95984.1"/>
    <property type="molecule type" value="Genomic_DNA"/>
</dbReference>
<comment type="caution">
    <text evidence="3">The sequence shown here is derived from an EMBL/GenBank/DDBJ whole genome shotgun (WGS) entry which is preliminary data.</text>
</comment>
<feature type="transmembrane region" description="Helical" evidence="1">
    <location>
        <begin position="53"/>
        <end position="79"/>
    </location>
</feature>
<proteinExistence type="predicted"/>
<keyword evidence="1" id="KW-0472">Membrane</keyword>
<gene>
    <name evidence="3" type="ORF">ENI96_06085</name>
</gene>
<organism evidence="3">
    <name type="scientific">Sedimenticola thiotaurini</name>
    <dbReference type="NCBI Taxonomy" id="1543721"/>
    <lineage>
        <taxon>Bacteria</taxon>
        <taxon>Pseudomonadati</taxon>
        <taxon>Pseudomonadota</taxon>
        <taxon>Gammaproteobacteria</taxon>
        <taxon>Chromatiales</taxon>
        <taxon>Sedimenticolaceae</taxon>
        <taxon>Sedimenticola</taxon>
    </lineage>
</organism>
<dbReference type="InterPro" id="IPR023298">
    <property type="entry name" value="ATPase_P-typ_TM_dom_sf"/>
</dbReference>
<accession>A0A831RN90</accession>
<dbReference type="SUPFAM" id="SSF81665">
    <property type="entry name" value="Calcium ATPase, transmembrane domain M"/>
    <property type="match status" value="1"/>
</dbReference>
<sequence length="80" mass="8894">MTEPTSTPPSGTTGLSSAEAASRLQQYGPNALREEHVSALRRLLGYFWGPIPWMIEIAALLSAVLRHWADFWIIVALLIF</sequence>
<protein>
    <recommendedName>
        <fullName evidence="2">Cation-transporting P-type ATPase N-terminal domain-containing protein</fullName>
    </recommendedName>
</protein>
<feature type="non-terminal residue" evidence="3">
    <location>
        <position position="80"/>
    </location>
</feature>
<dbReference type="SMART" id="SM00831">
    <property type="entry name" value="Cation_ATPase_N"/>
    <property type="match status" value="1"/>
</dbReference>
<name>A0A831RN90_9GAMM</name>
<evidence type="ECO:0000256" key="1">
    <source>
        <dbReference type="SAM" id="Phobius"/>
    </source>
</evidence>